<evidence type="ECO:0000259" key="4">
    <source>
        <dbReference type="PROSITE" id="PS50041"/>
    </source>
</evidence>
<dbReference type="STRING" id="38772.ENSGAGP00000004008"/>
<reference evidence="5" key="3">
    <citation type="submission" date="2025-09" db="UniProtKB">
        <authorList>
            <consortium name="Ensembl"/>
        </authorList>
    </citation>
    <scope>IDENTIFICATION</scope>
</reference>
<evidence type="ECO:0000313" key="5">
    <source>
        <dbReference type="Ensembl" id="ENSGAGP00000004008.1"/>
    </source>
</evidence>
<dbReference type="GO" id="GO:0030246">
    <property type="term" value="F:carbohydrate binding"/>
    <property type="evidence" value="ECO:0007669"/>
    <property type="project" value="UniProtKB-KW"/>
</dbReference>
<keyword evidence="2" id="KW-0430">Lectin</keyword>
<evidence type="ECO:0000313" key="6">
    <source>
        <dbReference type="Proteomes" id="UP000291020"/>
    </source>
</evidence>
<sequence length="235" mass="26010">MLTPPSVLAVSSRSSPFCHPLTISLGVAVTILLGTVTGLAVLIFQGSSLSCLNSAQNLSEERSGNNQNTSNDLHRSTMVMLGKLKEHFCGELESGEAEHAQCEYCPLGWVLHHGKCYYFSEKKKNWSDSERFCNSRAGSLAVIDNGEEKTFIMNRMKMEKGYYWLGLSKGKDRWLWVTGAWLPAEKLHVTGSSGSHSCVVCGMDEVLAESCFNPNEWICEKATMEFPTVKRASLD</sequence>
<reference evidence="6" key="1">
    <citation type="journal article" date="2017" name="PLoS ONE">
        <title>The Agassiz's desert tortoise genome provides a resource for the conservation of a threatened species.</title>
        <authorList>
            <person name="Tollis M."/>
            <person name="DeNardo D.F."/>
            <person name="Cornelius J.A."/>
            <person name="Dolby G.A."/>
            <person name="Edwards T."/>
            <person name="Henen B.T."/>
            <person name="Karl A.E."/>
            <person name="Murphy R.W."/>
            <person name="Kusumi K."/>
        </authorList>
    </citation>
    <scope>NUCLEOTIDE SEQUENCE [LARGE SCALE GENOMIC DNA]</scope>
</reference>
<dbReference type="InterPro" id="IPR001304">
    <property type="entry name" value="C-type_lectin-like"/>
</dbReference>
<dbReference type="SMART" id="SM00034">
    <property type="entry name" value="CLECT"/>
    <property type="match status" value="1"/>
</dbReference>
<feature type="transmembrane region" description="Helical" evidence="3">
    <location>
        <begin position="20"/>
        <end position="44"/>
    </location>
</feature>
<dbReference type="GO" id="GO:0005886">
    <property type="term" value="C:plasma membrane"/>
    <property type="evidence" value="ECO:0007669"/>
    <property type="project" value="TreeGrafter"/>
</dbReference>
<accession>A0A452GQA5</accession>
<dbReference type="InterPro" id="IPR051379">
    <property type="entry name" value="C-type_Lectin_Receptor_IMM"/>
</dbReference>
<reference evidence="5" key="2">
    <citation type="submission" date="2025-08" db="UniProtKB">
        <authorList>
            <consortium name="Ensembl"/>
        </authorList>
    </citation>
    <scope>IDENTIFICATION</scope>
</reference>
<keyword evidence="6" id="KW-1185">Reference proteome</keyword>
<dbReference type="Proteomes" id="UP000291020">
    <property type="component" value="Unassembled WGS sequence"/>
</dbReference>
<keyword evidence="3" id="KW-1133">Transmembrane helix</keyword>
<evidence type="ECO:0000256" key="2">
    <source>
        <dbReference type="ARBA" id="ARBA00022734"/>
    </source>
</evidence>
<dbReference type="Gene3D" id="3.10.100.10">
    <property type="entry name" value="Mannose-Binding Protein A, subunit A"/>
    <property type="match status" value="1"/>
</dbReference>
<name>A0A452GQA5_9SAUR</name>
<dbReference type="InterPro" id="IPR016187">
    <property type="entry name" value="CTDL_fold"/>
</dbReference>
<dbReference type="InterPro" id="IPR016186">
    <property type="entry name" value="C-type_lectin-like/link_sf"/>
</dbReference>
<protein>
    <recommendedName>
        <fullName evidence="4">C-type lectin domain-containing protein</fullName>
    </recommendedName>
</protein>
<feature type="domain" description="C-type lectin" evidence="4">
    <location>
        <begin position="112"/>
        <end position="220"/>
    </location>
</feature>
<dbReference type="PANTHER" id="PTHR46746">
    <property type="entry name" value="KILLER CELL LECTIN-LIKE RECEPTOR SUBFAMILY F MEMBER 2"/>
    <property type="match status" value="1"/>
</dbReference>
<dbReference type="Pfam" id="PF00059">
    <property type="entry name" value="Lectin_C"/>
    <property type="match status" value="1"/>
</dbReference>
<comment type="subcellular location">
    <subcellularLocation>
        <location evidence="1">Membrane</location>
        <topology evidence="1">Single-pass membrane protein</topology>
    </subcellularLocation>
</comment>
<evidence type="ECO:0000256" key="1">
    <source>
        <dbReference type="ARBA" id="ARBA00004167"/>
    </source>
</evidence>
<dbReference type="Ensembl" id="ENSGAGT00000004669.1">
    <property type="protein sequence ID" value="ENSGAGP00000004008.1"/>
    <property type="gene ID" value="ENSGAGG00000003285.1"/>
</dbReference>
<keyword evidence="3" id="KW-0812">Transmembrane</keyword>
<dbReference type="CDD" id="cd03593">
    <property type="entry name" value="CLECT_NK_receptors_like"/>
    <property type="match status" value="1"/>
</dbReference>
<dbReference type="PANTHER" id="PTHR46746:SF3">
    <property type="entry name" value="C-TYPE LECTIN DOMAIN-CONTAINING PROTEIN-RELATED"/>
    <property type="match status" value="1"/>
</dbReference>
<organism evidence="5 6">
    <name type="scientific">Gopherus agassizii</name>
    <name type="common">Agassiz's desert tortoise</name>
    <dbReference type="NCBI Taxonomy" id="38772"/>
    <lineage>
        <taxon>Eukaryota</taxon>
        <taxon>Metazoa</taxon>
        <taxon>Chordata</taxon>
        <taxon>Craniata</taxon>
        <taxon>Vertebrata</taxon>
        <taxon>Euteleostomi</taxon>
        <taxon>Archelosauria</taxon>
        <taxon>Testudinata</taxon>
        <taxon>Testudines</taxon>
        <taxon>Cryptodira</taxon>
        <taxon>Durocryptodira</taxon>
        <taxon>Testudinoidea</taxon>
        <taxon>Testudinidae</taxon>
        <taxon>Gopherus</taxon>
    </lineage>
</organism>
<dbReference type="PROSITE" id="PS50041">
    <property type="entry name" value="C_TYPE_LECTIN_2"/>
    <property type="match status" value="1"/>
</dbReference>
<keyword evidence="3" id="KW-0472">Membrane</keyword>
<dbReference type="SUPFAM" id="SSF56436">
    <property type="entry name" value="C-type lectin-like"/>
    <property type="match status" value="1"/>
</dbReference>
<dbReference type="InterPro" id="IPR033992">
    <property type="entry name" value="NKR-like_CTLD"/>
</dbReference>
<dbReference type="AlphaFoldDB" id="A0A452GQA5"/>
<proteinExistence type="predicted"/>
<evidence type="ECO:0000256" key="3">
    <source>
        <dbReference type="SAM" id="Phobius"/>
    </source>
</evidence>